<evidence type="ECO:0000256" key="3">
    <source>
        <dbReference type="ARBA" id="ARBA00022801"/>
    </source>
</evidence>
<evidence type="ECO:0000313" key="7">
    <source>
        <dbReference type="EMBL" id="CEJ93361.1"/>
    </source>
</evidence>
<dbReference type="InterPro" id="IPR050131">
    <property type="entry name" value="Peptidase_S8_subtilisin-like"/>
</dbReference>
<keyword evidence="4" id="KW-0720">Serine protease</keyword>
<dbReference type="PROSITE" id="PS51892">
    <property type="entry name" value="SUBTILASE"/>
    <property type="match status" value="1"/>
</dbReference>
<dbReference type="Gene3D" id="3.40.50.200">
    <property type="entry name" value="Peptidase S8/S53 domain"/>
    <property type="match status" value="1"/>
</dbReference>
<keyword evidence="2" id="KW-0645">Protease</keyword>
<gene>
    <name evidence="7" type="ORF">VHEMI08953</name>
</gene>
<dbReference type="InterPro" id="IPR000209">
    <property type="entry name" value="Peptidase_S8/S53_dom"/>
</dbReference>
<name>A0A0A1T8D8_9HYPO</name>
<evidence type="ECO:0000313" key="8">
    <source>
        <dbReference type="Proteomes" id="UP000039046"/>
    </source>
</evidence>
<sequence>MWIVKQGFFAGAGGANDNKDAANYSPAREPSACTVGAAESDNQKASYSNWGSIVDIQPPGSQILSAIPNGESKAWSGTSMACPHVVGVAALLISADEAKGADACDKMKKMALKDIIQGIPSGTTKDLLFNDNPGAK</sequence>
<evidence type="ECO:0000256" key="4">
    <source>
        <dbReference type="ARBA" id="ARBA00022825"/>
    </source>
</evidence>
<dbReference type="Pfam" id="PF00082">
    <property type="entry name" value="Peptidase_S8"/>
    <property type="match status" value="1"/>
</dbReference>
<dbReference type="InterPro" id="IPR036852">
    <property type="entry name" value="Peptidase_S8/S53_dom_sf"/>
</dbReference>
<accession>A0A0A1T8D8</accession>
<dbReference type="AlphaFoldDB" id="A0A0A1T8D8"/>
<dbReference type="GO" id="GO:0004252">
    <property type="term" value="F:serine-type endopeptidase activity"/>
    <property type="evidence" value="ECO:0007669"/>
    <property type="project" value="InterPro"/>
</dbReference>
<dbReference type="GO" id="GO:0006508">
    <property type="term" value="P:proteolysis"/>
    <property type="evidence" value="ECO:0007669"/>
    <property type="project" value="UniProtKB-KW"/>
</dbReference>
<reference evidence="7 8" key="1">
    <citation type="journal article" date="2015" name="Genome Announc.">
        <title>Draft Genome Sequence and Gene Annotation of the Entomopathogenic Fungus Verticillium hemipterigenum.</title>
        <authorList>
            <person name="Horn F."/>
            <person name="Habel A."/>
            <person name="Scharf D.H."/>
            <person name="Dworschak J."/>
            <person name="Brakhage A.A."/>
            <person name="Guthke R."/>
            <person name="Hertweck C."/>
            <person name="Linde J."/>
        </authorList>
    </citation>
    <scope>NUCLEOTIDE SEQUENCE [LARGE SCALE GENOMIC DNA]</scope>
</reference>
<evidence type="ECO:0000256" key="5">
    <source>
        <dbReference type="PROSITE-ProRule" id="PRU01240"/>
    </source>
</evidence>
<comment type="similarity">
    <text evidence="1 5">Belongs to the peptidase S8 family.</text>
</comment>
<keyword evidence="8" id="KW-1185">Reference proteome</keyword>
<evidence type="ECO:0000256" key="2">
    <source>
        <dbReference type="ARBA" id="ARBA00022670"/>
    </source>
</evidence>
<dbReference type="HOGENOM" id="CLU_011263_6_3_1"/>
<organism evidence="7 8">
    <name type="scientific">[Torrubiella] hemipterigena</name>
    <dbReference type="NCBI Taxonomy" id="1531966"/>
    <lineage>
        <taxon>Eukaryota</taxon>
        <taxon>Fungi</taxon>
        <taxon>Dikarya</taxon>
        <taxon>Ascomycota</taxon>
        <taxon>Pezizomycotina</taxon>
        <taxon>Sordariomycetes</taxon>
        <taxon>Hypocreomycetidae</taxon>
        <taxon>Hypocreales</taxon>
        <taxon>Clavicipitaceae</taxon>
        <taxon>Clavicipitaceae incertae sedis</taxon>
        <taxon>'Torrubiella' clade</taxon>
    </lineage>
</organism>
<dbReference type="PROSITE" id="PS00138">
    <property type="entry name" value="SUBTILASE_SER"/>
    <property type="match status" value="1"/>
</dbReference>
<evidence type="ECO:0000259" key="6">
    <source>
        <dbReference type="Pfam" id="PF00082"/>
    </source>
</evidence>
<dbReference type="SUPFAM" id="SSF52743">
    <property type="entry name" value="Subtilisin-like"/>
    <property type="match status" value="1"/>
</dbReference>
<protein>
    <recommendedName>
        <fullName evidence="6">Peptidase S8/S53 domain-containing protein</fullName>
    </recommendedName>
</protein>
<dbReference type="InterPro" id="IPR023828">
    <property type="entry name" value="Peptidase_S8_Ser-AS"/>
</dbReference>
<keyword evidence="3" id="KW-0378">Hydrolase</keyword>
<dbReference type="PANTHER" id="PTHR43806">
    <property type="entry name" value="PEPTIDASE S8"/>
    <property type="match status" value="1"/>
</dbReference>
<evidence type="ECO:0000256" key="1">
    <source>
        <dbReference type="ARBA" id="ARBA00011073"/>
    </source>
</evidence>
<dbReference type="EMBL" id="CDHN01000005">
    <property type="protein sequence ID" value="CEJ93361.1"/>
    <property type="molecule type" value="Genomic_DNA"/>
</dbReference>
<dbReference type="Proteomes" id="UP000039046">
    <property type="component" value="Unassembled WGS sequence"/>
</dbReference>
<dbReference type="STRING" id="1531966.A0A0A1T8D8"/>
<proteinExistence type="inferred from homology"/>
<feature type="domain" description="Peptidase S8/S53" evidence="6">
    <location>
        <begin position="14"/>
        <end position="98"/>
    </location>
</feature>
<dbReference type="PANTHER" id="PTHR43806:SF11">
    <property type="entry name" value="CEREVISIN-RELATED"/>
    <property type="match status" value="1"/>
</dbReference>
<dbReference type="OrthoDB" id="206201at2759"/>
<comment type="caution">
    <text evidence="5">Lacks conserved residue(s) required for the propagation of feature annotation.</text>
</comment>